<dbReference type="KEGG" id="pla:Plav_1857"/>
<gene>
    <name evidence="1" type="ordered locus">Plav_1857</name>
</gene>
<dbReference type="EMBL" id="CP000774">
    <property type="protein sequence ID" value="ABS63474.1"/>
    <property type="molecule type" value="Genomic_DNA"/>
</dbReference>
<proteinExistence type="predicted"/>
<name>A7HU91_PARL1</name>
<evidence type="ECO:0000313" key="1">
    <source>
        <dbReference type="EMBL" id="ABS63474.1"/>
    </source>
</evidence>
<sequence length="100" mass="10082">MGGVVPGFVFRRMRAGDISAAGFQGGQCAEVGFGFGELPFADGDHAAGGVVGADGSGEDAVGFFHVHARVPAMGAEALFKAAFIDRERLAGAAIAEPDLT</sequence>
<evidence type="ECO:0000313" key="2">
    <source>
        <dbReference type="Proteomes" id="UP000006377"/>
    </source>
</evidence>
<protein>
    <submittedName>
        <fullName evidence="1">Uncharacterized protein</fullName>
    </submittedName>
</protein>
<dbReference type="Proteomes" id="UP000006377">
    <property type="component" value="Chromosome"/>
</dbReference>
<accession>A7HU91</accession>
<keyword evidence="2" id="KW-1185">Reference proteome</keyword>
<organism evidence="1 2">
    <name type="scientific">Parvibaculum lavamentivorans (strain DS-1 / DSM 13023 / NCIMB 13966)</name>
    <dbReference type="NCBI Taxonomy" id="402881"/>
    <lineage>
        <taxon>Bacteria</taxon>
        <taxon>Pseudomonadati</taxon>
        <taxon>Pseudomonadota</taxon>
        <taxon>Alphaproteobacteria</taxon>
        <taxon>Hyphomicrobiales</taxon>
        <taxon>Parvibaculaceae</taxon>
        <taxon>Parvibaculum</taxon>
    </lineage>
</organism>
<dbReference type="HOGENOM" id="CLU_2303204_0_0_5"/>
<dbReference type="AlphaFoldDB" id="A7HU91"/>
<reference evidence="1 2" key="1">
    <citation type="journal article" date="2011" name="Stand. Genomic Sci.">
        <title>Complete genome sequence of Parvibaculum lavamentivorans type strain (DS-1(T)).</title>
        <authorList>
            <person name="Schleheck D."/>
            <person name="Weiss M."/>
            <person name="Pitluck S."/>
            <person name="Bruce D."/>
            <person name="Land M.L."/>
            <person name="Han S."/>
            <person name="Saunders E."/>
            <person name="Tapia R."/>
            <person name="Detter C."/>
            <person name="Brettin T."/>
            <person name="Han J."/>
            <person name="Woyke T."/>
            <person name="Goodwin L."/>
            <person name="Pennacchio L."/>
            <person name="Nolan M."/>
            <person name="Cook A.M."/>
            <person name="Kjelleberg S."/>
            <person name="Thomas T."/>
        </authorList>
    </citation>
    <scope>NUCLEOTIDE SEQUENCE [LARGE SCALE GENOMIC DNA]</scope>
    <source>
        <strain evidence="2">DS-1 / DSM 13023 / NCIMB 13966</strain>
    </source>
</reference>